<dbReference type="Pfam" id="PF14092">
    <property type="entry name" value="DUF4270"/>
    <property type="match status" value="1"/>
</dbReference>
<reference evidence="2" key="1">
    <citation type="journal article" date="2019" name="Int. J. Syst. Evol. Microbiol.">
        <title>The Global Catalogue of Microorganisms (GCM) 10K type strain sequencing project: providing services to taxonomists for standard genome sequencing and annotation.</title>
        <authorList>
            <consortium name="The Broad Institute Genomics Platform"/>
            <consortium name="The Broad Institute Genome Sequencing Center for Infectious Disease"/>
            <person name="Wu L."/>
            <person name="Ma J."/>
        </authorList>
    </citation>
    <scope>NUCLEOTIDE SEQUENCE [LARGE SCALE GENOMIC DNA]</scope>
    <source>
        <strain evidence="2">CGMCC 1.15342</strain>
    </source>
</reference>
<dbReference type="EMBL" id="BMIK01000003">
    <property type="protein sequence ID" value="GGC24217.1"/>
    <property type="molecule type" value="Genomic_DNA"/>
</dbReference>
<evidence type="ECO:0008006" key="3">
    <source>
        <dbReference type="Google" id="ProtNLM"/>
    </source>
</evidence>
<organism evidence="1 2">
    <name type="scientific">Parapedobacter defluvii</name>
    <dbReference type="NCBI Taxonomy" id="2045106"/>
    <lineage>
        <taxon>Bacteria</taxon>
        <taxon>Pseudomonadati</taxon>
        <taxon>Bacteroidota</taxon>
        <taxon>Sphingobacteriia</taxon>
        <taxon>Sphingobacteriales</taxon>
        <taxon>Sphingobacteriaceae</taxon>
        <taxon>Parapedobacter</taxon>
    </lineage>
</organism>
<dbReference type="RefSeq" id="WP_188749154.1">
    <property type="nucleotide sequence ID" value="NZ_BMIK01000003.1"/>
</dbReference>
<protein>
    <recommendedName>
        <fullName evidence="3">DUF4270 family protein</fullName>
    </recommendedName>
</protein>
<evidence type="ECO:0000313" key="2">
    <source>
        <dbReference type="Proteomes" id="UP000597338"/>
    </source>
</evidence>
<dbReference type="Proteomes" id="UP000597338">
    <property type="component" value="Unassembled WGS sequence"/>
</dbReference>
<comment type="caution">
    <text evidence="1">The sequence shown here is derived from an EMBL/GenBank/DDBJ whole genome shotgun (WGS) entry which is preliminary data.</text>
</comment>
<proteinExistence type="predicted"/>
<accession>A0ABQ1LFR7</accession>
<gene>
    <name evidence="1" type="ORF">GCM10011386_15210</name>
</gene>
<sequence length="460" mass="50565">MDPYKSNWFNKLSLFVLFFATIVAVACKQGEGIRLDNEGIDDLGVEIVDTLTVEANTFLLDPLPTAGTGSLLVGSLKDEALGEIHLSSYFRISNSGLSLSGLPTDAVFDSLSLKLFYNGYYYGDTTAQLQLTLHRLSEDLERSELPIALEDDEYPVFVSGETLWSDQQFAFDQAPLGSASFSPKPHSTTDTVKIRLDDGLGRTLFDMALNNDTRLTNAEDFADFFKGMVLVPKGDNRCVVGLRDSLALNLHYSYERQSDGMRASDTLKFTIGSTDYQYNHVVSDRQGSVLENLSDQNNQLPESATLHRTFIQGTSGIVTRLRFPTARQFVNSANIAISKAQLIIETDQPMYALYPPPASLIMMVANQYGTPTSLLTTSYTATTQTASYQAPGQAGGAGNGKYVFDLTEYISEMRNSTSSERESLLLTIPTTDLMATVNRLAIAAQGNKPAIKLHLIYVKF</sequence>
<dbReference type="InterPro" id="IPR025366">
    <property type="entry name" value="DUF4270"/>
</dbReference>
<dbReference type="PROSITE" id="PS51257">
    <property type="entry name" value="PROKAR_LIPOPROTEIN"/>
    <property type="match status" value="1"/>
</dbReference>
<keyword evidence="2" id="KW-1185">Reference proteome</keyword>
<name>A0ABQ1LFR7_9SPHI</name>
<evidence type="ECO:0000313" key="1">
    <source>
        <dbReference type="EMBL" id="GGC24217.1"/>
    </source>
</evidence>